<reference evidence="4 5" key="1">
    <citation type="submission" date="2024-11" db="EMBL/GenBank/DDBJ databases">
        <authorList>
            <person name="Heng Y.C."/>
            <person name="Lim A.C.H."/>
            <person name="Lee J.K.Y."/>
            <person name="Kittelmann S."/>
        </authorList>
    </citation>
    <scope>NUCLEOTIDE SEQUENCE [LARGE SCALE GENOMIC DNA]</scope>
    <source>
        <strain evidence="4 5">WILCCON 0185</strain>
    </source>
</reference>
<dbReference type="InterPro" id="IPR002509">
    <property type="entry name" value="NODB_dom"/>
</dbReference>
<name>A0ABW8T1Z4_9CLOT</name>
<dbReference type="Gene3D" id="3.20.20.370">
    <property type="entry name" value="Glycoside hydrolase/deacetylase"/>
    <property type="match status" value="1"/>
</dbReference>
<evidence type="ECO:0000313" key="5">
    <source>
        <dbReference type="Proteomes" id="UP001623591"/>
    </source>
</evidence>
<feature type="compositionally biased region" description="Polar residues" evidence="1">
    <location>
        <begin position="97"/>
        <end position="109"/>
    </location>
</feature>
<dbReference type="PROSITE" id="PS51257">
    <property type="entry name" value="PROKAR_LIPOPROTEIN"/>
    <property type="match status" value="1"/>
</dbReference>
<feature type="domain" description="NodB homology" evidence="3">
    <location>
        <begin position="152"/>
        <end position="340"/>
    </location>
</feature>
<evidence type="ECO:0000259" key="3">
    <source>
        <dbReference type="PROSITE" id="PS51677"/>
    </source>
</evidence>
<gene>
    <name evidence="4" type="ORF">ACJDUG_06190</name>
</gene>
<evidence type="ECO:0000256" key="2">
    <source>
        <dbReference type="SAM" id="SignalP"/>
    </source>
</evidence>
<dbReference type="SUPFAM" id="SSF88713">
    <property type="entry name" value="Glycoside hydrolase/deacetylase"/>
    <property type="match status" value="1"/>
</dbReference>
<evidence type="ECO:0000313" key="4">
    <source>
        <dbReference type="EMBL" id="MFL0246553.1"/>
    </source>
</evidence>
<feature type="compositionally biased region" description="Low complexity" evidence="1">
    <location>
        <begin position="63"/>
        <end position="78"/>
    </location>
</feature>
<accession>A0ABW8T1Z4</accession>
<keyword evidence="5" id="KW-1185">Reference proteome</keyword>
<dbReference type="PANTHER" id="PTHR10587">
    <property type="entry name" value="GLYCOSYL TRANSFERASE-RELATED"/>
    <property type="match status" value="1"/>
</dbReference>
<dbReference type="EMBL" id="JBJHZZ010000002">
    <property type="protein sequence ID" value="MFL0246553.1"/>
    <property type="molecule type" value="Genomic_DNA"/>
</dbReference>
<protein>
    <submittedName>
        <fullName evidence="4">Polysaccharide deacetylase family protein</fullName>
    </submittedName>
</protein>
<dbReference type="InterPro" id="IPR050248">
    <property type="entry name" value="Polysacc_deacetylase_ArnD"/>
</dbReference>
<dbReference type="InterPro" id="IPR011330">
    <property type="entry name" value="Glyco_hydro/deAcase_b/a-brl"/>
</dbReference>
<feature type="chain" id="PRO_5045538416" evidence="2">
    <location>
        <begin position="22"/>
        <end position="346"/>
    </location>
</feature>
<feature type="region of interest" description="Disordered" evidence="1">
    <location>
        <begin position="59"/>
        <end position="112"/>
    </location>
</feature>
<feature type="signal peptide" evidence="2">
    <location>
        <begin position="1"/>
        <end position="21"/>
    </location>
</feature>
<comment type="caution">
    <text evidence="4">The sequence shown here is derived from an EMBL/GenBank/DDBJ whole genome shotgun (WGS) entry which is preliminary data.</text>
</comment>
<organism evidence="4 5">
    <name type="scientific">Candidatus Clostridium stratigraminis</name>
    <dbReference type="NCBI Taxonomy" id="3381661"/>
    <lineage>
        <taxon>Bacteria</taxon>
        <taxon>Bacillati</taxon>
        <taxon>Bacillota</taxon>
        <taxon>Clostridia</taxon>
        <taxon>Eubacteriales</taxon>
        <taxon>Clostridiaceae</taxon>
        <taxon>Clostridium</taxon>
    </lineage>
</organism>
<dbReference type="RefSeq" id="WP_406769017.1">
    <property type="nucleotide sequence ID" value="NZ_JBJHZZ010000002.1"/>
</dbReference>
<sequence>MKGQKIYIITASMLIPFFLISCNHSSNQTAATLNPYSANKSENINRSIDNSKIIDNTKKELSEASSDSPSTTSANTSDVKPNSASAKPALEKPAAENSASIPKENSSAPNKIADVKGISSKKIEWSWAYSPKNSAALLTKYHGYAFGDTTQKNIYLTFDEGYEYGYTANILDTLKANNVRATFFVTSSYVTGSLNGIKDSDLISRMSKEGHIIGNHSVHHKSMPSFTDEHAFDAELTGVEKAVAKIPGATVSKFFRPPMGDFSELSLYYTQKLGYKTIFFSLAYKDYDVNNQPDKVTAKHFLLTSTKPGMICLLHAESKTNAEILDSLIKGWKNEGYTFKTLNELP</sequence>
<evidence type="ECO:0000256" key="1">
    <source>
        <dbReference type="SAM" id="MobiDB-lite"/>
    </source>
</evidence>
<dbReference type="PANTHER" id="PTHR10587:SF78">
    <property type="entry name" value="PEPTIDOGLYCAN-N-ACETYLMURAMIC ACID DEACETYLASE PDAA"/>
    <property type="match status" value="1"/>
</dbReference>
<keyword evidence="2" id="KW-0732">Signal</keyword>
<dbReference type="Pfam" id="PF01522">
    <property type="entry name" value="Polysacc_deac_1"/>
    <property type="match status" value="1"/>
</dbReference>
<dbReference type="Proteomes" id="UP001623591">
    <property type="component" value="Unassembled WGS sequence"/>
</dbReference>
<dbReference type="PROSITE" id="PS51677">
    <property type="entry name" value="NODB"/>
    <property type="match status" value="1"/>
</dbReference>
<proteinExistence type="predicted"/>